<evidence type="ECO:0000256" key="11">
    <source>
        <dbReference type="RuleBase" id="RU004253"/>
    </source>
</evidence>
<dbReference type="PATRIC" id="fig|1285586.5.peg.3406"/>
<keyword evidence="4 9" id="KW-0460">Magnesium</keyword>
<protein>
    <recommendedName>
        <fullName evidence="9">Thiamine-phosphate synthase</fullName>
        <shortName evidence="9">TP synthase</shortName>
        <shortName evidence="9">TPS</shortName>
        <ecNumber evidence="9">2.5.1.3</ecNumber>
    </recommendedName>
    <alternativeName>
        <fullName evidence="9">Thiamine-phosphate pyrophosphorylase</fullName>
        <shortName evidence="9">TMP pyrophosphorylase</shortName>
        <shortName evidence="9">TMP-PPase</shortName>
    </alternativeName>
</protein>
<dbReference type="Proteomes" id="UP000013911">
    <property type="component" value="Unassembled WGS sequence"/>
</dbReference>
<proteinExistence type="inferred from homology"/>
<evidence type="ECO:0000256" key="8">
    <source>
        <dbReference type="ARBA" id="ARBA00047883"/>
    </source>
</evidence>
<feature type="binding site" evidence="9">
    <location>
        <position position="169"/>
    </location>
    <ligand>
        <name>2-[(2R,5Z)-2-carboxy-4-methylthiazol-5(2H)-ylidene]ethyl phosphate</name>
        <dbReference type="ChEBI" id="CHEBI:62899"/>
    </ligand>
</feature>
<keyword evidence="3 9" id="KW-0479">Metal-binding</keyword>
<accession>R7ZBP2</accession>
<evidence type="ECO:0000259" key="12">
    <source>
        <dbReference type="Pfam" id="PF02581"/>
    </source>
</evidence>
<feature type="binding site" evidence="9">
    <location>
        <begin position="38"/>
        <end position="42"/>
    </location>
    <ligand>
        <name>4-amino-2-methyl-5-(diphosphooxymethyl)pyrimidine</name>
        <dbReference type="ChEBI" id="CHEBI:57841"/>
    </ligand>
</feature>
<evidence type="ECO:0000256" key="1">
    <source>
        <dbReference type="ARBA" id="ARBA00005165"/>
    </source>
</evidence>
<evidence type="ECO:0000256" key="5">
    <source>
        <dbReference type="ARBA" id="ARBA00022977"/>
    </source>
</evidence>
<dbReference type="InterPro" id="IPR013785">
    <property type="entry name" value="Aldolase_TIM"/>
</dbReference>
<dbReference type="InterPro" id="IPR036206">
    <property type="entry name" value="ThiamineP_synth_sf"/>
</dbReference>
<feature type="binding site" evidence="9">
    <location>
        <begin position="137"/>
        <end position="139"/>
    </location>
    <ligand>
        <name>2-[(2R,5Z)-2-carboxy-4-methylthiazol-5(2H)-ylidene]ethyl phosphate</name>
        <dbReference type="ChEBI" id="CHEBI:62899"/>
    </ligand>
</feature>
<evidence type="ECO:0000256" key="6">
    <source>
        <dbReference type="ARBA" id="ARBA00047334"/>
    </source>
</evidence>
<dbReference type="OrthoDB" id="9812206at2"/>
<feature type="binding site" evidence="9">
    <location>
        <begin position="189"/>
        <end position="190"/>
    </location>
    <ligand>
        <name>2-[(2R,5Z)-2-carboxy-4-methylthiazol-5(2H)-ylidene]ethyl phosphate</name>
        <dbReference type="ChEBI" id="CHEBI:62899"/>
    </ligand>
</feature>
<dbReference type="EC" id="2.5.1.3" evidence="9"/>
<evidence type="ECO:0000313" key="13">
    <source>
        <dbReference type="EMBL" id="EON71555.1"/>
    </source>
</evidence>
<dbReference type="eggNOG" id="COG0352">
    <property type="taxonomic scope" value="Bacteria"/>
</dbReference>
<comment type="function">
    <text evidence="9">Condenses 4-methyl-5-(beta-hydroxyethyl)thiazole monophosphate (THZ-P) and 2-methyl-4-amino-5-hydroxymethyl pyrimidine pyrophosphate (HMP-PP) to form thiamine monophosphate (TMP).</text>
</comment>
<dbReference type="UniPathway" id="UPA00060">
    <property type="reaction ID" value="UER00141"/>
</dbReference>
<feature type="binding site" evidence="9">
    <location>
        <position position="73"/>
    </location>
    <ligand>
        <name>4-amino-2-methyl-5-(diphosphooxymethyl)pyrimidine</name>
        <dbReference type="ChEBI" id="CHEBI:57841"/>
    </ligand>
</feature>
<evidence type="ECO:0000256" key="9">
    <source>
        <dbReference type="HAMAP-Rule" id="MF_00097"/>
    </source>
</evidence>
<dbReference type="EMBL" id="AQPX01000022">
    <property type="protein sequence ID" value="EON71555.1"/>
    <property type="molecule type" value="Genomic_DNA"/>
</dbReference>
<dbReference type="Gene3D" id="3.20.20.70">
    <property type="entry name" value="Aldolase class I"/>
    <property type="match status" value="1"/>
</dbReference>
<gene>
    <name evidence="9" type="primary">thiE</name>
    <name evidence="13" type="ORF">H131_16348</name>
</gene>
<evidence type="ECO:0000256" key="2">
    <source>
        <dbReference type="ARBA" id="ARBA00022679"/>
    </source>
</evidence>
<dbReference type="InterPro" id="IPR034291">
    <property type="entry name" value="TMP_synthase"/>
</dbReference>
<dbReference type="GO" id="GO:0004789">
    <property type="term" value="F:thiamine-phosphate diphosphorylase activity"/>
    <property type="evidence" value="ECO:0007669"/>
    <property type="project" value="UniProtKB-UniRule"/>
</dbReference>
<name>R7ZBP2_LYSSH</name>
<dbReference type="GO" id="GO:0000287">
    <property type="term" value="F:magnesium ion binding"/>
    <property type="evidence" value="ECO:0007669"/>
    <property type="project" value="UniProtKB-UniRule"/>
</dbReference>
<dbReference type="NCBIfam" id="TIGR00693">
    <property type="entry name" value="thiE"/>
    <property type="match status" value="1"/>
</dbReference>
<dbReference type="GO" id="GO:0005737">
    <property type="term" value="C:cytoplasm"/>
    <property type="evidence" value="ECO:0007669"/>
    <property type="project" value="TreeGrafter"/>
</dbReference>
<evidence type="ECO:0000313" key="14">
    <source>
        <dbReference type="Proteomes" id="UP000013911"/>
    </source>
</evidence>
<comment type="caution">
    <text evidence="13">The sequence shown here is derived from an EMBL/GenBank/DDBJ whole genome shotgun (WGS) entry which is preliminary data.</text>
</comment>
<evidence type="ECO:0000256" key="10">
    <source>
        <dbReference type="RuleBase" id="RU003826"/>
    </source>
</evidence>
<dbReference type="CDD" id="cd00564">
    <property type="entry name" value="TMP_TenI"/>
    <property type="match status" value="1"/>
</dbReference>
<dbReference type="InterPro" id="IPR022998">
    <property type="entry name" value="ThiamineP_synth_TenI"/>
</dbReference>
<evidence type="ECO:0000256" key="4">
    <source>
        <dbReference type="ARBA" id="ARBA00022842"/>
    </source>
</evidence>
<dbReference type="RefSeq" id="WP_010860202.1">
    <property type="nucleotide sequence ID" value="NZ_KB933398.1"/>
</dbReference>
<dbReference type="PANTHER" id="PTHR20857">
    <property type="entry name" value="THIAMINE-PHOSPHATE PYROPHOSPHORYLASE"/>
    <property type="match status" value="1"/>
</dbReference>
<dbReference type="HAMAP" id="MF_00097">
    <property type="entry name" value="TMP_synthase"/>
    <property type="match status" value="1"/>
</dbReference>
<feature type="binding site" evidence="9">
    <location>
        <position position="140"/>
    </location>
    <ligand>
        <name>4-amino-2-methyl-5-(diphosphooxymethyl)pyrimidine</name>
        <dbReference type="ChEBI" id="CHEBI:57841"/>
    </ligand>
</feature>
<reference evidence="13 14" key="1">
    <citation type="submission" date="2013-04" db="EMBL/GenBank/DDBJ databases">
        <title>Draft genome of the heavy metal tolerant bacterium Lysinibacillus sphaericus strain OT4b.31.</title>
        <authorList>
            <person name="Pena-Montenegro T.D."/>
            <person name="Dussan J."/>
        </authorList>
    </citation>
    <scope>NUCLEOTIDE SEQUENCE [LARGE SCALE GENOMIC DNA]</scope>
    <source>
        <strain evidence="13 14">OT4b.31</strain>
    </source>
</reference>
<feature type="binding site" evidence="9">
    <location>
        <position position="93"/>
    </location>
    <ligand>
        <name>Mg(2+)</name>
        <dbReference type="ChEBI" id="CHEBI:18420"/>
    </ligand>
</feature>
<feature type="binding site" evidence="9">
    <location>
        <position position="74"/>
    </location>
    <ligand>
        <name>Mg(2+)</name>
        <dbReference type="ChEBI" id="CHEBI:18420"/>
    </ligand>
</feature>
<comment type="similarity">
    <text evidence="9 10">Belongs to the thiamine-phosphate synthase family.</text>
</comment>
<keyword evidence="2 9" id="KW-0808">Transferase</keyword>
<dbReference type="Pfam" id="PF02581">
    <property type="entry name" value="TMP-TENI"/>
    <property type="match status" value="1"/>
</dbReference>
<comment type="pathway">
    <text evidence="1 9 11">Cofactor biosynthesis; thiamine diphosphate biosynthesis; thiamine phosphate from 4-amino-2-methyl-5-diphosphomethylpyrimidine and 4-methyl-5-(2-phosphoethyl)-thiazole: step 1/1.</text>
</comment>
<dbReference type="HOGENOM" id="CLU_018272_3_2_9"/>
<organism evidence="13 14">
    <name type="scientific">Lysinibacillus sphaericus OT4b.31</name>
    <dbReference type="NCBI Taxonomy" id="1285586"/>
    <lineage>
        <taxon>Bacteria</taxon>
        <taxon>Bacillati</taxon>
        <taxon>Bacillota</taxon>
        <taxon>Bacilli</taxon>
        <taxon>Bacillales</taxon>
        <taxon>Bacillaceae</taxon>
        <taxon>Lysinibacillus</taxon>
    </lineage>
</organism>
<dbReference type="SUPFAM" id="SSF51391">
    <property type="entry name" value="Thiamin phosphate synthase"/>
    <property type="match status" value="1"/>
</dbReference>
<comment type="cofactor">
    <cofactor evidence="9">
        <name>Mg(2+)</name>
        <dbReference type="ChEBI" id="CHEBI:18420"/>
    </cofactor>
    <text evidence="9">Binds 1 Mg(2+) ion per subunit.</text>
</comment>
<dbReference type="AlphaFoldDB" id="R7ZBP2"/>
<dbReference type="GO" id="GO:0009229">
    <property type="term" value="P:thiamine diphosphate biosynthetic process"/>
    <property type="evidence" value="ECO:0007669"/>
    <property type="project" value="UniProtKB-UniRule"/>
</dbReference>
<comment type="catalytic activity">
    <reaction evidence="7 9 10">
        <text>2-(2-carboxy-4-methylthiazol-5-yl)ethyl phosphate + 4-amino-2-methyl-5-(diphosphooxymethyl)pyrimidine + 2 H(+) = thiamine phosphate + CO2 + diphosphate</text>
        <dbReference type="Rhea" id="RHEA:47848"/>
        <dbReference type="ChEBI" id="CHEBI:15378"/>
        <dbReference type="ChEBI" id="CHEBI:16526"/>
        <dbReference type="ChEBI" id="CHEBI:33019"/>
        <dbReference type="ChEBI" id="CHEBI:37575"/>
        <dbReference type="ChEBI" id="CHEBI:57841"/>
        <dbReference type="ChEBI" id="CHEBI:62890"/>
        <dbReference type="EC" id="2.5.1.3"/>
    </reaction>
</comment>
<comment type="catalytic activity">
    <reaction evidence="8 9 10">
        <text>2-[(2R,5Z)-2-carboxy-4-methylthiazol-5(2H)-ylidene]ethyl phosphate + 4-amino-2-methyl-5-(diphosphooxymethyl)pyrimidine + 2 H(+) = thiamine phosphate + CO2 + diphosphate</text>
        <dbReference type="Rhea" id="RHEA:47844"/>
        <dbReference type="ChEBI" id="CHEBI:15378"/>
        <dbReference type="ChEBI" id="CHEBI:16526"/>
        <dbReference type="ChEBI" id="CHEBI:33019"/>
        <dbReference type="ChEBI" id="CHEBI:37575"/>
        <dbReference type="ChEBI" id="CHEBI:57841"/>
        <dbReference type="ChEBI" id="CHEBI:62899"/>
        <dbReference type="EC" id="2.5.1.3"/>
    </reaction>
</comment>
<feature type="binding site" evidence="9">
    <location>
        <position position="111"/>
    </location>
    <ligand>
        <name>4-amino-2-methyl-5-(diphosphooxymethyl)pyrimidine</name>
        <dbReference type="ChEBI" id="CHEBI:57841"/>
    </ligand>
</feature>
<comment type="catalytic activity">
    <reaction evidence="6 9 10">
        <text>4-methyl-5-(2-phosphooxyethyl)-thiazole + 4-amino-2-methyl-5-(diphosphooxymethyl)pyrimidine + H(+) = thiamine phosphate + diphosphate</text>
        <dbReference type="Rhea" id="RHEA:22328"/>
        <dbReference type="ChEBI" id="CHEBI:15378"/>
        <dbReference type="ChEBI" id="CHEBI:33019"/>
        <dbReference type="ChEBI" id="CHEBI:37575"/>
        <dbReference type="ChEBI" id="CHEBI:57841"/>
        <dbReference type="ChEBI" id="CHEBI:58296"/>
        <dbReference type="EC" id="2.5.1.3"/>
    </reaction>
</comment>
<feature type="domain" description="Thiamine phosphate synthase/TenI" evidence="12">
    <location>
        <begin position="8"/>
        <end position="192"/>
    </location>
</feature>
<evidence type="ECO:0000256" key="3">
    <source>
        <dbReference type="ARBA" id="ARBA00022723"/>
    </source>
</evidence>
<dbReference type="FunFam" id="3.20.20.70:FF:000096">
    <property type="entry name" value="Thiamine-phosphate synthase"/>
    <property type="match status" value="1"/>
</dbReference>
<sequence length="214" mass="23296">MKCNDLQLYFIMGSTNVHKRRPLEVLEEALQSGITMFQFREKGPGALTGQAYEIFAQSCQKLCKQCHIPFIVNDDIELALKLGADGIHVGQDDFPVAVIREKIGKMLLGVSVHTIEEVHTAIQYEADYVGIGPIFTTTSKSDAKPPCGTEFLQQVRTELPELPIVAIGGIDESNAQKVFKAGANGIAVISTICESVNIQHTVATLKSFQCNSTG</sequence>
<dbReference type="PANTHER" id="PTHR20857:SF15">
    <property type="entry name" value="THIAMINE-PHOSPHATE SYNTHASE"/>
    <property type="match status" value="1"/>
</dbReference>
<dbReference type="GO" id="GO:0009228">
    <property type="term" value="P:thiamine biosynthetic process"/>
    <property type="evidence" value="ECO:0007669"/>
    <property type="project" value="UniProtKB-KW"/>
</dbReference>
<keyword evidence="5 9" id="KW-0784">Thiamine biosynthesis</keyword>
<evidence type="ECO:0000256" key="7">
    <source>
        <dbReference type="ARBA" id="ARBA00047851"/>
    </source>
</evidence>